<evidence type="ECO:0008006" key="5">
    <source>
        <dbReference type="Google" id="ProtNLM"/>
    </source>
</evidence>
<dbReference type="Proteomes" id="UP000295536">
    <property type="component" value="Unassembled WGS sequence"/>
</dbReference>
<sequence length="157" mass="17504">MGSMSREKGKRGEREVAAIISDLLGVSASRRVRQHDGDSDILGVPGWSIEVKRWSLLVPHEVNRAWAQAVAQAQRDGGIPALFFRANYHPWRVMWPISVLLTMQSADMWTDPLWAATTSPEGWAAAVRECWMHERVQADATHPPQPACGLLKVEEPA</sequence>
<comment type="caution">
    <text evidence="1">The sequence shown here is derived from an EMBL/GenBank/DDBJ whole genome shotgun (WGS) entry which is preliminary data.</text>
</comment>
<evidence type="ECO:0000313" key="1">
    <source>
        <dbReference type="EMBL" id="TCS94098.1"/>
    </source>
</evidence>
<name>A0A4R3L532_9BURK</name>
<reference evidence="1 3" key="1">
    <citation type="submission" date="2019-03" db="EMBL/GenBank/DDBJ databases">
        <title>Genomic Encyclopedia of Type Strains, Phase IV (KMG-IV): sequencing the most valuable type-strain genomes for metagenomic binning, comparative biology and taxonomic classification.</title>
        <authorList>
            <person name="Goeker M."/>
        </authorList>
    </citation>
    <scope>NUCLEOTIDE SEQUENCE [LARGE SCALE GENOMIC DNA]</scope>
    <source>
        <strain evidence="1 3">DSM 12034</strain>
    </source>
</reference>
<dbReference type="EMBL" id="SMAH01000020">
    <property type="protein sequence ID" value="TCS94098.1"/>
    <property type="molecule type" value="Genomic_DNA"/>
</dbReference>
<dbReference type="Proteomes" id="UP000315577">
    <property type="component" value="Unassembled WGS sequence"/>
</dbReference>
<dbReference type="AlphaFoldDB" id="A0A4R3L532"/>
<reference evidence="2 4" key="2">
    <citation type="submission" date="2019-07" db="EMBL/GenBank/DDBJ databases">
        <title>Tepidimonas ignava SPS-1037 draft genome.</title>
        <authorList>
            <person name="Da Costa M.S."/>
            <person name="Froufe H.J.C."/>
            <person name="Egas C."/>
            <person name="Albuquerque L."/>
        </authorList>
    </citation>
    <scope>NUCLEOTIDE SEQUENCE [LARGE SCALE GENOMIC DNA]</scope>
    <source>
        <strain evidence="2 4">SPS-1037</strain>
    </source>
</reference>
<accession>A0A4R3L532</accession>
<dbReference type="InterPro" id="IPR056931">
    <property type="entry name" value="D14-like"/>
</dbReference>
<organism evidence="1 3">
    <name type="scientific">Tepidimonas ignava</name>
    <dbReference type="NCBI Taxonomy" id="114249"/>
    <lineage>
        <taxon>Bacteria</taxon>
        <taxon>Pseudomonadati</taxon>
        <taxon>Pseudomonadota</taxon>
        <taxon>Betaproteobacteria</taxon>
        <taxon>Burkholderiales</taxon>
        <taxon>Tepidimonas</taxon>
    </lineage>
</organism>
<evidence type="ECO:0000313" key="3">
    <source>
        <dbReference type="Proteomes" id="UP000295536"/>
    </source>
</evidence>
<gene>
    <name evidence="1" type="ORF">EDC36_12020</name>
    <name evidence="2" type="ORF">Tigna_02371</name>
</gene>
<protein>
    <recommendedName>
        <fullName evidence="5">Holliday junction resolvase</fullName>
    </recommendedName>
</protein>
<keyword evidence="4" id="KW-1185">Reference proteome</keyword>
<evidence type="ECO:0000313" key="4">
    <source>
        <dbReference type="Proteomes" id="UP000315577"/>
    </source>
</evidence>
<dbReference type="Pfam" id="PF24608">
    <property type="entry name" value="PDDEXK_15"/>
    <property type="match status" value="1"/>
</dbReference>
<dbReference type="EMBL" id="VJNC01000020">
    <property type="protein sequence ID" value="TSE18924.1"/>
    <property type="molecule type" value="Genomic_DNA"/>
</dbReference>
<proteinExistence type="predicted"/>
<evidence type="ECO:0000313" key="2">
    <source>
        <dbReference type="EMBL" id="TSE18924.1"/>
    </source>
</evidence>